<dbReference type="PANTHER" id="PTHR24015:SF72">
    <property type="entry name" value="OS04G0436800 PROTEIN"/>
    <property type="match status" value="1"/>
</dbReference>
<name>A0AA38WTC1_9ASTR</name>
<dbReference type="Pfam" id="PF01535">
    <property type="entry name" value="PPR"/>
    <property type="match status" value="9"/>
</dbReference>
<feature type="repeat" description="PPR" evidence="2">
    <location>
        <begin position="71"/>
        <end position="101"/>
    </location>
</feature>
<evidence type="ECO:0000256" key="2">
    <source>
        <dbReference type="PROSITE-ProRule" id="PRU00708"/>
    </source>
</evidence>
<dbReference type="Proteomes" id="UP001172457">
    <property type="component" value="Chromosome 2"/>
</dbReference>
<evidence type="ECO:0000313" key="4">
    <source>
        <dbReference type="EMBL" id="KAJ9563584.1"/>
    </source>
</evidence>
<feature type="repeat" description="PPR" evidence="2">
    <location>
        <begin position="102"/>
        <end position="136"/>
    </location>
</feature>
<protein>
    <recommendedName>
        <fullName evidence="3">3'-5' exonuclease domain-containing protein</fullName>
    </recommendedName>
</protein>
<dbReference type="AlphaFoldDB" id="A0AA38WTC1"/>
<dbReference type="FunFam" id="1.25.40.10:FF:000158">
    <property type="entry name" value="pentatricopeptide repeat-containing protein At2g33680"/>
    <property type="match status" value="1"/>
</dbReference>
<dbReference type="InterPro" id="IPR012337">
    <property type="entry name" value="RNaseH-like_sf"/>
</dbReference>
<dbReference type="NCBIfam" id="TIGR00756">
    <property type="entry name" value="PPR"/>
    <property type="match status" value="5"/>
</dbReference>
<feature type="repeat" description="PPR" evidence="2">
    <location>
        <begin position="538"/>
        <end position="572"/>
    </location>
</feature>
<evidence type="ECO:0000313" key="5">
    <source>
        <dbReference type="Proteomes" id="UP001172457"/>
    </source>
</evidence>
<dbReference type="PROSITE" id="PS51375">
    <property type="entry name" value="PPR"/>
    <property type="match status" value="4"/>
</dbReference>
<comment type="caution">
    <text evidence="4">The sequence shown here is derived from an EMBL/GenBank/DDBJ whole genome shotgun (WGS) entry which is preliminary data.</text>
</comment>
<keyword evidence="1" id="KW-0677">Repeat</keyword>
<organism evidence="4 5">
    <name type="scientific">Centaurea solstitialis</name>
    <name type="common">yellow star-thistle</name>
    <dbReference type="NCBI Taxonomy" id="347529"/>
    <lineage>
        <taxon>Eukaryota</taxon>
        <taxon>Viridiplantae</taxon>
        <taxon>Streptophyta</taxon>
        <taxon>Embryophyta</taxon>
        <taxon>Tracheophyta</taxon>
        <taxon>Spermatophyta</taxon>
        <taxon>Magnoliopsida</taxon>
        <taxon>eudicotyledons</taxon>
        <taxon>Gunneridae</taxon>
        <taxon>Pentapetalae</taxon>
        <taxon>asterids</taxon>
        <taxon>campanulids</taxon>
        <taxon>Asterales</taxon>
        <taxon>Asteraceae</taxon>
        <taxon>Carduoideae</taxon>
        <taxon>Cardueae</taxon>
        <taxon>Centaureinae</taxon>
        <taxon>Centaurea</taxon>
    </lineage>
</organism>
<dbReference type="SUPFAM" id="SSF53098">
    <property type="entry name" value="Ribonuclease H-like"/>
    <property type="match status" value="1"/>
</dbReference>
<accession>A0AA38WTC1</accession>
<dbReference type="GO" id="GO:0099402">
    <property type="term" value="P:plant organ development"/>
    <property type="evidence" value="ECO:0007669"/>
    <property type="project" value="UniProtKB-ARBA"/>
</dbReference>
<dbReference type="Pfam" id="PF13041">
    <property type="entry name" value="PPR_2"/>
    <property type="match status" value="1"/>
</dbReference>
<gene>
    <name evidence="4" type="ORF">OSB04_008744</name>
</gene>
<dbReference type="CDD" id="cd06141">
    <property type="entry name" value="WRN_exo"/>
    <property type="match status" value="1"/>
</dbReference>
<dbReference type="InterPro" id="IPR002885">
    <property type="entry name" value="PPR_rpt"/>
</dbReference>
<evidence type="ECO:0000256" key="1">
    <source>
        <dbReference type="ARBA" id="ARBA00022737"/>
    </source>
</evidence>
<dbReference type="InterPro" id="IPR011990">
    <property type="entry name" value="TPR-like_helical_dom_sf"/>
</dbReference>
<dbReference type="Gene3D" id="1.25.40.10">
    <property type="entry name" value="Tetratricopeptide repeat domain"/>
    <property type="match status" value="4"/>
</dbReference>
<dbReference type="GO" id="GO:0009451">
    <property type="term" value="P:RNA modification"/>
    <property type="evidence" value="ECO:0007669"/>
    <property type="project" value="InterPro"/>
</dbReference>
<evidence type="ECO:0000259" key="3">
    <source>
        <dbReference type="Pfam" id="PF01612"/>
    </source>
</evidence>
<dbReference type="Pfam" id="PF01612">
    <property type="entry name" value="DNA_pol_A_exo1"/>
    <property type="match status" value="1"/>
</dbReference>
<dbReference type="InterPro" id="IPR046960">
    <property type="entry name" value="PPR_At4g14850-like_plant"/>
</dbReference>
<dbReference type="GO" id="GO:0008408">
    <property type="term" value="F:3'-5' exonuclease activity"/>
    <property type="evidence" value="ECO:0007669"/>
    <property type="project" value="InterPro"/>
</dbReference>
<dbReference type="Gene3D" id="3.30.420.10">
    <property type="entry name" value="Ribonuclease H-like superfamily/Ribonuclease H"/>
    <property type="match status" value="1"/>
</dbReference>
<feature type="repeat" description="PPR" evidence="2">
    <location>
        <begin position="305"/>
        <end position="339"/>
    </location>
</feature>
<dbReference type="EMBL" id="JARYMX010000002">
    <property type="protein sequence ID" value="KAJ9563584.1"/>
    <property type="molecule type" value="Genomic_DNA"/>
</dbReference>
<dbReference type="InterPro" id="IPR036397">
    <property type="entry name" value="RNaseH_sf"/>
</dbReference>
<dbReference type="GO" id="GO:0003723">
    <property type="term" value="F:RNA binding"/>
    <property type="evidence" value="ECO:0007669"/>
    <property type="project" value="InterPro"/>
</dbReference>
<dbReference type="FunFam" id="1.25.40.10:FF:000381">
    <property type="entry name" value="Pentatricopeptide repeat-containing protein"/>
    <property type="match status" value="1"/>
</dbReference>
<sequence length="749" mass="84435">MGANVKTLTNKIFTHLKLNSLSKAVSILFESPVPFDYPLYASLFNLCASKRAIVETRKLESHLLTFNQTPPIFLLNRAIEAYGKCGCMDDARELFDEMPQRDGGSWNALISAYAHNGFAEEALGVFLDMKKDGFSWNEISFAGVLGCCGSISEVDFAKGVHGVVVKYGFCGNVIIASSIVDVYGKGGLLSDARRMFDEIRNPNEVSWNVIVRRHYDVGEERMAVVLFFEMIRRSDVMPLSFTVANCLRACSKISAVNEGMQVHGFAVKTNLVESSVVSGSLIDMYAKHGDLDSAHSVFNVPHARDLMNWTSIVTAYASNGRTEEARKLFDEMPERNVVSWNAMLAGYTRCYKWDDALEFVHLASKNKVEIDHVTIMLILSTCAGLLDIELGKQVHGFVYRHRFDSDLFVGNALLNMYGKCGDLRSCRAWFYQMSHLRDAVSWNSILTTHARHKRSEEAMAAIWKMLEETPPHKHTLATVLAACANIFALEAAKQIHGFFIRHNYDIDIVVNGALIDAYSKCRCLNYALVVFEATGSQDLILYNSMILGCCHNGRGDIGFELFEMLKSEGLKPDNVTFQGVLLAAICEGRVELGRRYFDSMVSEYGVIPRLEHYESMIELYGRYGFMGELEKFVKEMPFEPTAAMLNRVFDACRDYRLDEDILKLKNEYGLDCSKSSDIREVAKTKWPGRFRRPGLKDLAMELVGLNMKKPKHVCMSNWEARVLSENQVEYACIDAYASYKIGHKLLIQD</sequence>
<dbReference type="PANTHER" id="PTHR24015">
    <property type="entry name" value="OS07G0578800 PROTEIN-RELATED"/>
    <property type="match status" value="1"/>
</dbReference>
<proteinExistence type="predicted"/>
<dbReference type="InterPro" id="IPR002562">
    <property type="entry name" value="3'-5'_exonuclease_dom"/>
</dbReference>
<feature type="domain" description="3'-5' exonuclease" evidence="3">
    <location>
        <begin position="657"/>
        <end position="745"/>
    </location>
</feature>
<reference evidence="4" key="1">
    <citation type="submission" date="2023-03" db="EMBL/GenBank/DDBJ databases">
        <title>Chromosome-scale reference genome and RAD-based genetic map of yellow starthistle (Centaurea solstitialis) reveal putative structural variation and QTLs associated with invader traits.</title>
        <authorList>
            <person name="Reatini B."/>
            <person name="Cang F.A."/>
            <person name="Jiang Q."/>
            <person name="Mckibben M.T.W."/>
            <person name="Barker M.S."/>
            <person name="Rieseberg L.H."/>
            <person name="Dlugosch K.M."/>
        </authorList>
    </citation>
    <scope>NUCLEOTIDE SEQUENCE</scope>
    <source>
        <strain evidence="4">CAN-66</strain>
        <tissue evidence="4">Leaf</tissue>
    </source>
</reference>
<keyword evidence="5" id="KW-1185">Reference proteome</keyword>